<dbReference type="PANTHER" id="PTHR24320:SF283">
    <property type="entry name" value="RETINOL DEHYDROGENASE 11"/>
    <property type="match status" value="1"/>
</dbReference>
<dbReference type="SUPFAM" id="SSF51735">
    <property type="entry name" value="NAD(P)-binding Rossmann-fold domains"/>
    <property type="match status" value="1"/>
</dbReference>
<dbReference type="AlphaFoldDB" id="A0AAW0CKA2"/>
<dbReference type="Proteomes" id="UP001362999">
    <property type="component" value="Unassembled WGS sequence"/>
</dbReference>
<gene>
    <name evidence="3" type="ORF">R3P38DRAFT_495849</name>
</gene>
<sequence length="323" mass="34798">MSPPEFSFTTTAEEVAAAFANEITGKNVLITGTSIGGIGFETARVVAKHANLVIITGYSEERLHLSKASIKKEIPSANIRPLVLDLSSLAAVRKAAAEVNAYAEPIHVLIHNAAAPIGPFKLTIDHLDTQMATSHFGPFLFTKLISPKLLAAETTSYTPRVIFVSSAAHAFCGGVNFDTFGTPSEEKYQPTDAYFQAKCANILMGMELSKRASGRIKAYSLHPGIIHTNTYMKEESIPELQALGILRLDGTPNTDAMPWKTIPQGAATTIAAAFDPKLKHVPGAYLDDCTVANDKVAPHSSDQGNAKKLWDLTEDIIGEKFLF</sequence>
<dbReference type="EMBL" id="JAWWNJ010000016">
    <property type="protein sequence ID" value="KAK7039978.1"/>
    <property type="molecule type" value="Genomic_DNA"/>
</dbReference>
<comment type="similarity">
    <text evidence="1">Belongs to the short-chain dehydrogenases/reductases (SDR) family.</text>
</comment>
<reference evidence="3 4" key="1">
    <citation type="journal article" date="2024" name="J Genomics">
        <title>Draft genome sequencing and assembly of Favolaschia claudopus CIRM-BRFM 2984 isolated from oak limbs.</title>
        <authorList>
            <person name="Navarro D."/>
            <person name="Drula E."/>
            <person name="Chaduli D."/>
            <person name="Cazenave R."/>
            <person name="Ahrendt S."/>
            <person name="Wang J."/>
            <person name="Lipzen A."/>
            <person name="Daum C."/>
            <person name="Barry K."/>
            <person name="Grigoriev I.V."/>
            <person name="Favel A."/>
            <person name="Rosso M.N."/>
            <person name="Martin F."/>
        </authorList>
    </citation>
    <scope>NUCLEOTIDE SEQUENCE [LARGE SCALE GENOMIC DNA]</scope>
    <source>
        <strain evidence="3 4">CIRM-BRFM 2984</strain>
    </source>
</reference>
<dbReference type="PANTHER" id="PTHR24320">
    <property type="entry name" value="RETINOL DEHYDROGENASE"/>
    <property type="match status" value="1"/>
</dbReference>
<name>A0AAW0CKA2_9AGAR</name>
<accession>A0AAW0CKA2</accession>
<dbReference type="InterPro" id="IPR002347">
    <property type="entry name" value="SDR_fam"/>
</dbReference>
<evidence type="ECO:0000313" key="4">
    <source>
        <dbReference type="Proteomes" id="UP001362999"/>
    </source>
</evidence>
<evidence type="ECO:0000256" key="1">
    <source>
        <dbReference type="ARBA" id="ARBA00006484"/>
    </source>
</evidence>
<dbReference type="Gene3D" id="3.40.50.720">
    <property type="entry name" value="NAD(P)-binding Rossmann-like Domain"/>
    <property type="match status" value="1"/>
</dbReference>
<comment type="caution">
    <text evidence="3">The sequence shown here is derived from an EMBL/GenBank/DDBJ whole genome shotgun (WGS) entry which is preliminary data.</text>
</comment>
<organism evidence="3 4">
    <name type="scientific">Favolaschia claudopus</name>
    <dbReference type="NCBI Taxonomy" id="2862362"/>
    <lineage>
        <taxon>Eukaryota</taxon>
        <taxon>Fungi</taxon>
        <taxon>Dikarya</taxon>
        <taxon>Basidiomycota</taxon>
        <taxon>Agaricomycotina</taxon>
        <taxon>Agaricomycetes</taxon>
        <taxon>Agaricomycetidae</taxon>
        <taxon>Agaricales</taxon>
        <taxon>Marasmiineae</taxon>
        <taxon>Mycenaceae</taxon>
        <taxon>Favolaschia</taxon>
    </lineage>
</organism>
<evidence type="ECO:0000256" key="2">
    <source>
        <dbReference type="ARBA" id="ARBA00023002"/>
    </source>
</evidence>
<proteinExistence type="inferred from homology"/>
<dbReference type="Pfam" id="PF00106">
    <property type="entry name" value="adh_short"/>
    <property type="match status" value="1"/>
</dbReference>
<protein>
    <submittedName>
        <fullName evidence="3">Short-chain dehydrogenase/reductase family protein</fullName>
    </submittedName>
</protein>
<keyword evidence="4" id="KW-1185">Reference proteome</keyword>
<keyword evidence="2" id="KW-0560">Oxidoreductase</keyword>
<dbReference type="InterPro" id="IPR036291">
    <property type="entry name" value="NAD(P)-bd_dom_sf"/>
</dbReference>
<dbReference type="GO" id="GO:0016491">
    <property type="term" value="F:oxidoreductase activity"/>
    <property type="evidence" value="ECO:0007669"/>
    <property type="project" value="UniProtKB-KW"/>
</dbReference>
<evidence type="ECO:0000313" key="3">
    <source>
        <dbReference type="EMBL" id="KAK7039978.1"/>
    </source>
</evidence>